<dbReference type="Proteomes" id="UP001518925">
    <property type="component" value="Unassembled WGS sequence"/>
</dbReference>
<dbReference type="Gene3D" id="3.40.50.150">
    <property type="entry name" value="Vaccinia Virus protein VP39"/>
    <property type="match status" value="1"/>
</dbReference>
<dbReference type="SUPFAM" id="SSF53335">
    <property type="entry name" value="S-adenosyl-L-methionine-dependent methyltransferases"/>
    <property type="match status" value="1"/>
</dbReference>
<dbReference type="RefSeq" id="WP_204202896.1">
    <property type="nucleotide sequence ID" value="NZ_JAFELM010000022.1"/>
</dbReference>
<dbReference type="Pfam" id="PF08241">
    <property type="entry name" value="Methyltransf_11"/>
    <property type="match status" value="1"/>
</dbReference>
<organism evidence="3 4">
    <name type="scientific">Bacillus suaedaesalsae</name>
    <dbReference type="NCBI Taxonomy" id="2810349"/>
    <lineage>
        <taxon>Bacteria</taxon>
        <taxon>Bacillati</taxon>
        <taxon>Bacillota</taxon>
        <taxon>Bacilli</taxon>
        <taxon>Bacillales</taxon>
        <taxon>Bacillaceae</taxon>
        <taxon>Bacillus</taxon>
    </lineage>
</organism>
<protein>
    <submittedName>
        <fullName evidence="3">Methyltransferase domain-containing protein</fullName>
    </submittedName>
</protein>
<sequence>MPFQRIKDYIDQQYSKPSGVIGTYIGEKMVRQHKLETVWTIELLNLQPKERVLELGCGAGYAINLILEHNAVEQVVGLDISPTVIKSARKRNKKAIEENRAILVQGNVQSLPFPERSFDKIFSIHTVYFWENVYKTLSEIYRVLKPGGTFMITLCDGKDHEKWEGVQLKMEQEFLPSAKQLEFNNIQLIRGPISRGFHTVALTGTKA</sequence>
<evidence type="ECO:0000256" key="1">
    <source>
        <dbReference type="ARBA" id="ARBA00022679"/>
    </source>
</evidence>
<keyword evidence="3" id="KW-0489">Methyltransferase</keyword>
<evidence type="ECO:0000313" key="3">
    <source>
        <dbReference type="EMBL" id="MBM6617524.1"/>
    </source>
</evidence>
<dbReference type="GO" id="GO:0008168">
    <property type="term" value="F:methyltransferase activity"/>
    <property type="evidence" value="ECO:0007669"/>
    <property type="project" value="UniProtKB-KW"/>
</dbReference>
<dbReference type="CDD" id="cd02440">
    <property type="entry name" value="AdoMet_MTases"/>
    <property type="match status" value="1"/>
</dbReference>
<proteinExistence type="predicted"/>
<comment type="caution">
    <text evidence="3">The sequence shown here is derived from an EMBL/GenBank/DDBJ whole genome shotgun (WGS) entry which is preliminary data.</text>
</comment>
<evidence type="ECO:0000313" key="4">
    <source>
        <dbReference type="Proteomes" id="UP001518925"/>
    </source>
</evidence>
<name>A0ABS2DGC1_9BACI</name>
<reference evidence="3 4" key="1">
    <citation type="submission" date="2021-02" db="EMBL/GenBank/DDBJ databases">
        <title>Bacillus sp. RD4P76, an endophyte from a halophyte.</title>
        <authorList>
            <person name="Sun J.-Q."/>
        </authorList>
    </citation>
    <scope>NUCLEOTIDE SEQUENCE [LARGE SCALE GENOMIC DNA]</scope>
    <source>
        <strain evidence="3 4">RD4P76</strain>
    </source>
</reference>
<keyword evidence="1" id="KW-0808">Transferase</keyword>
<dbReference type="GO" id="GO:0032259">
    <property type="term" value="P:methylation"/>
    <property type="evidence" value="ECO:0007669"/>
    <property type="project" value="UniProtKB-KW"/>
</dbReference>
<dbReference type="InterPro" id="IPR050447">
    <property type="entry name" value="Erg6_SMT_methyltransf"/>
</dbReference>
<keyword evidence="4" id="KW-1185">Reference proteome</keyword>
<dbReference type="EMBL" id="JAFELM010000022">
    <property type="protein sequence ID" value="MBM6617524.1"/>
    <property type="molecule type" value="Genomic_DNA"/>
</dbReference>
<dbReference type="PANTHER" id="PTHR44068">
    <property type="entry name" value="ZGC:194242"/>
    <property type="match status" value="1"/>
</dbReference>
<evidence type="ECO:0000259" key="2">
    <source>
        <dbReference type="Pfam" id="PF08241"/>
    </source>
</evidence>
<accession>A0ABS2DGC1</accession>
<dbReference type="PANTHER" id="PTHR44068:SF1">
    <property type="entry name" value="HYPOTHETICAL LOC100005854"/>
    <property type="match status" value="1"/>
</dbReference>
<dbReference type="InterPro" id="IPR013216">
    <property type="entry name" value="Methyltransf_11"/>
</dbReference>
<gene>
    <name evidence="3" type="ORF">JR050_07510</name>
</gene>
<dbReference type="InterPro" id="IPR029063">
    <property type="entry name" value="SAM-dependent_MTases_sf"/>
</dbReference>
<feature type="domain" description="Methyltransferase type 11" evidence="2">
    <location>
        <begin position="53"/>
        <end position="152"/>
    </location>
</feature>